<protein>
    <submittedName>
        <fullName evidence="1">Uncharacterized protein</fullName>
    </submittedName>
</protein>
<reference evidence="2" key="1">
    <citation type="submission" date="2017-10" db="EMBL/GenBank/DDBJ databases">
        <title>A new Pekin duck reference genome.</title>
        <authorList>
            <person name="Hou Z.-C."/>
            <person name="Zhou Z.-K."/>
            <person name="Zhu F."/>
            <person name="Hou S.-S."/>
        </authorList>
    </citation>
    <scope>NUCLEOTIDE SEQUENCE [LARGE SCALE GENOMIC DNA]</scope>
</reference>
<dbReference type="GeneTree" id="ENSGT01040000244411"/>
<reference evidence="1" key="2">
    <citation type="submission" date="2025-08" db="UniProtKB">
        <authorList>
            <consortium name="Ensembl"/>
        </authorList>
    </citation>
    <scope>IDENTIFICATION</scope>
</reference>
<dbReference type="STRING" id="8840.ENSAPLP00000030928"/>
<proteinExistence type="predicted"/>
<evidence type="ECO:0000313" key="1">
    <source>
        <dbReference type="Ensembl" id="ENSAPLP00000030928.1"/>
    </source>
</evidence>
<name>A0A493TYF8_ANAPP</name>
<reference evidence="1" key="3">
    <citation type="submission" date="2025-09" db="UniProtKB">
        <authorList>
            <consortium name="Ensembl"/>
        </authorList>
    </citation>
    <scope>IDENTIFICATION</scope>
</reference>
<dbReference type="Ensembl" id="ENSAPLT00000045416.1">
    <property type="protein sequence ID" value="ENSAPLP00000030928.1"/>
    <property type="gene ID" value="ENSAPLG00000020783.1"/>
</dbReference>
<sequence length="52" mass="5986">MELLRTWLGHPEDIYNLLRFKMGGYRAVMPRIDPVRGRGCSWARPRADGGGR</sequence>
<accession>A0A493TYF8</accession>
<dbReference type="Proteomes" id="UP000016666">
    <property type="component" value="Unassembled WGS sequence"/>
</dbReference>
<organism evidence="1 2">
    <name type="scientific">Anas platyrhynchos platyrhynchos</name>
    <name type="common">Northern mallard</name>
    <dbReference type="NCBI Taxonomy" id="8840"/>
    <lineage>
        <taxon>Eukaryota</taxon>
        <taxon>Metazoa</taxon>
        <taxon>Chordata</taxon>
        <taxon>Craniata</taxon>
        <taxon>Vertebrata</taxon>
        <taxon>Euteleostomi</taxon>
        <taxon>Archelosauria</taxon>
        <taxon>Archosauria</taxon>
        <taxon>Dinosauria</taxon>
        <taxon>Saurischia</taxon>
        <taxon>Theropoda</taxon>
        <taxon>Coelurosauria</taxon>
        <taxon>Aves</taxon>
        <taxon>Neognathae</taxon>
        <taxon>Galloanserae</taxon>
        <taxon>Anseriformes</taxon>
        <taxon>Anatidae</taxon>
        <taxon>Anatinae</taxon>
        <taxon>Anas</taxon>
    </lineage>
</organism>
<keyword evidence="2" id="KW-1185">Reference proteome</keyword>
<dbReference type="AlphaFoldDB" id="A0A493TYF8"/>
<evidence type="ECO:0000313" key="2">
    <source>
        <dbReference type="Proteomes" id="UP000016666"/>
    </source>
</evidence>